<reference evidence="2" key="1">
    <citation type="submission" date="2016-06" db="EMBL/GenBank/DDBJ databases">
        <title>Parallel loss of symbiosis genes in relatives of nitrogen-fixing non-legume Parasponia.</title>
        <authorList>
            <person name="Van Velzen R."/>
            <person name="Holmer R."/>
            <person name="Bu F."/>
            <person name="Rutten L."/>
            <person name="Van Zeijl A."/>
            <person name="Liu W."/>
            <person name="Santuari L."/>
            <person name="Cao Q."/>
            <person name="Sharma T."/>
            <person name="Shen D."/>
            <person name="Roswanjaya Y."/>
            <person name="Wardhani T."/>
            <person name="Kalhor M.S."/>
            <person name="Jansen J."/>
            <person name="Van den Hoogen J."/>
            <person name="Gungor B."/>
            <person name="Hartog M."/>
            <person name="Hontelez J."/>
            <person name="Verver J."/>
            <person name="Yang W.-C."/>
            <person name="Schijlen E."/>
            <person name="Repin R."/>
            <person name="Schilthuizen M."/>
            <person name="Schranz E."/>
            <person name="Heidstra R."/>
            <person name="Miyata K."/>
            <person name="Fedorova E."/>
            <person name="Kohlen W."/>
            <person name="Bisseling T."/>
            <person name="Smit S."/>
            <person name="Geurts R."/>
        </authorList>
    </citation>
    <scope>NUCLEOTIDE SEQUENCE [LARGE SCALE GENOMIC DNA]</scope>
    <source>
        <strain evidence="2">cv. WU1-14</strain>
    </source>
</reference>
<sequence>MYFDRNNGIANIEAAKKKSYRNVEPADWDLFCAYFETLVFWTPGHSSRWVNGVRLMPRLKAVGGQRVARTSKVSTIQH</sequence>
<name>A0A2P5D7G8_PARAD</name>
<evidence type="ECO:0000313" key="2">
    <source>
        <dbReference type="Proteomes" id="UP000237105"/>
    </source>
</evidence>
<comment type="caution">
    <text evidence="1">The sequence shown here is derived from an EMBL/GenBank/DDBJ whole genome shotgun (WGS) entry which is preliminary data.</text>
</comment>
<accession>A0A2P5D7G8</accession>
<dbReference type="Proteomes" id="UP000237105">
    <property type="component" value="Unassembled WGS sequence"/>
</dbReference>
<dbReference type="EMBL" id="JXTB01000057">
    <property type="protein sequence ID" value="PON69206.1"/>
    <property type="molecule type" value="Genomic_DNA"/>
</dbReference>
<organism evidence="1 2">
    <name type="scientific">Parasponia andersonii</name>
    <name type="common">Sponia andersonii</name>
    <dbReference type="NCBI Taxonomy" id="3476"/>
    <lineage>
        <taxon>Eukaryota</taxon>
        <taxon>Viridiplantae</taxon>
        <taxon>Streptophyta</taxon>
        <taxon>Embryophyta</taxon>
        <taxon>Tracheophyta</taxon>
        <taxon>Spermatophyta</taxon>
        <taxon>Magnoliopsida</taxon>
        <taxon>eudicotyledons</taxon>
        <taxon>Gunneridae</taxon>
        <taxon>Pentapetalae</taxon>
        <taxon>rosids</taxon>
        <taxon>fabids</taxon>
        <taxon>Rosales</taxon>
        <taxon>Cannabaceae</taxon>
        <taxon>Parasponia</taxon>
    </lineage>
</organism>
<keyword evidence="2" id="KW-1185">Reference proteome</keyword>
<evidence type="ECO:0000313" key="1">
    <source>
        <dbReference type="EMBL" id="PON69206.1"/>
    </source>
</evidence>
<protein>
    <submittedName>
        <fullName evidence="1">Uncharacterized protein</fullName>
    </submittedName>
</protein>
<dbReference type="AlphaFoldDB" id="A0A2P5D7G8"/>
<proteinExistence type="predicted"/>
<dbReference type="OrthoDB" id="10463715at2759"/>
<gene>
    <name evidence="1" type="ORF">PanWU01x14_089290</name>
</gene>